<evidence type="ECO:0000256" key="1">
    <source>
        <dbReference type="SAM" id="MobiDB-lite"/>
    </source>
</evidence>
<sequence length="156" mass="18328">MLQAESELPARRSDMDELEEGPVEDPGRLDPRSNLRERKDELVEELELIEVNLNHPEKVLHIIKELNESIKSRLTTFLKSNIDVFTWEHTDMEGINPKISYHRLNTSPDVKPRQQRRRPLNPERYEVLAKEVDKLLKCRLHQGITLPPIGWPIPSW</sequence>
<feature type="compositionally biased region" description="Basic and acidic residues" evidence="1">
    <location>
        <begin position="25"/>
        <end position="35"/>
    </location>
</feature>
<dbReference type="AlphaFoldDB" id="A0ABD1SHI8"/>
<evidence type="ECO:0000313" key="3">
    <source>
        <dbReference type="Proteomes" id="UP001604336"/>
    </source>
</evidence>
<gene>
    <name evidence="2" type="ORF">Adt_24758</name>
</gene>
<protein>
    <submittedName>
        <fullName evidence="2">Ribonuclease H</fullName>
    </submittedName>
</protein>
<dbReference type="Proteomes" id="UP001604336">
    <property type="component" value="Unassembled WGS sequence"/>
</dbReference>
<organism evidence="2 3">
    <name type="scientific">Abeliophyllum distichum</name>
    <dbReference type="NCBI Taxonomy" id="126358"/>
    <lineage>
        <taxon>Eukaryota</taxon>
        <taxon>Viridiplantae</taxon>
        <taxon>Streptophyta</taxon>
        <taxon>Embryophyta</taxon>
        <taxon>Tracheophyta</taxon>
        <taxon>Spermatophyta</taxon>
        <taxon>Magnoliopsida</taxon>
        <taxon>eudicotyledons</taxon>
        <taxon>Gunneridae</taxon>
        <taxon>Pentapetalae</taxon>
        <taxon>asterids</taxon>
        <taxon>lamiids</taxon>
        <taxon>Lamiales</taxon>
        <taxon>Oleaceae</taxon>
        <taxon>Forsythieae</taxon>
        <taxon>Abeliophyllum</taxon>
    </lineage>
</organism>
<accession>A0ABD1SHI8</accession>
<feature type="region of interest" description="Disordered" evidence="1">
    <location>
        <begin position="1"/>
        <end position="35"/>
    </location>
</feature>
<reference evidence="3" key="1">
    <citation type="submission" date="2024-07" db="EMBL/GenBank/DDBJ databases">
        <title>Two chromosome-level genome assemblies of Korean endemic species Abeliophyllum distichum and Forsythia ovata (Oleaceae).</title>
        <authorList>
            <person name="Jang H."/>
        </authorList>
    </citation>
    <scope>NUCLEOTIDE SEQUENCE [LARGE SCALE GENOMIC DNA]</scope>
</reference>
<name>A0ABD1SHI8_9LAMI</name>
<evidence type="ECO:0000313" key="2">
    <source>
        <dbReference type="EMBL" id="KAL2499208.1"/>
    </source>
</evidence>
<proteinExistence type="predicted"/>
<comment type="caution">
    <text evidence="2">The sequence shown here is derived from an EMBL/GenBank/DDBJ whole genome shotgun (WGS) entry which is preliminary data.</text>
</comment>
<keyword evidence="3" id="KW-1185">Reference proteome</keyword>
<dbReference type="EMBL" id="JBFOLK010000007">
    <property type="protein sequence ID" value="KAL2499208.1"/>
    <property type="molecule type" value="Genomic_DNA"/>
</dbReference>